<gene>
    <name evidence="3" type="ORF">DES52_11360</name>
</gene>
<comment type="caution">
    <text evidence="3">The sequence shown here is derived from an EMBL/GenBank/DDBJ whole genome shotgun (WGS) entry which is preliminary data.</text>
</comment>
<dbReference type="InterPro" id="IPR013229">
    <property type="entry name" value="PEGA"/>
</dbReference>
<name>A0A318S6G9_9DEIO</name>
<keyword evidence="1" id="KW-0732">Signal</keyword>
<reference evidence="3 4" key="1">
    <citation type="submission" date="2018-06" db="EMBL/GenBank/DDBJ databases">
        <title>Genomic Encyclopedia of Type Strains, Phase IV (KMG-IV): sequencing the most valuable type-strain genomes for metagenomic binning, comparative biology and taxonomic classification.</title>
        <authorList>
            <person name="Goeker M."/>
        </authorList>
    </citation>
    <scope>NUCLEOTIDE SEQUENCE [LARGE SCALE GENOMIC DNA]</scope>
    <source>
        <strain evidence="3 4">DSM 18048</strain>
    </source>
</reference>
<evidence type="ECO:0000313" key="3">
    <source>
        <dbReference type="EMBL" id="PYE52014.1"/>
    </source>
</evidence>
<dbReference type="OrthoDB" id="59928at2"/>
<dbReference type="Proteomes" id="UP000248326">
    <property type="component" value="Unassembled WGS sequence"/>
</dbReference>
<keyword evidence="4" id="KW-1185">Reference proteome</keyword>
<protein>
    <submittedName>
        <fullName evidence="3">PEGA domain-containing protein</fullName>
    </submittedName>
</protein>
<dbReference type="SUPFAM" id="SSF82171">
    <property type="entry name" value="DPP6 N-terminal domain-like"/>
    <property type="match status" value="1"/>
</dbReference>
<feature type="domain" description="PEGA" evidence="2">
    <location>
        <begin position="431"/>
        <end position="498"/>
    </location>
</feature>
<evidence type="ECO:0000313" key="4">
    <source>
        <dbReference type="Proteomes" id="UP000248326"/>
    </source>
</evidence>
<feature type="signal peptide" evidence="1">
    <location>
        <begin position="1"/>
        <end position="21"/>
    </location>
</feature>
<evidence type="ECO:0000256" key="1">
    <source>
        <dbReference type="SAM" id="SignalP"/>
    </source>
</evidence>
<evidence type="ECO:0000259" key="2">
    <source>
        <dbReference type="Pfam" id="PF08308"/>
    </source>
</evidence>
<dbReference type="AlphaFoldDB" id="A0A318S6G9"/>
<proteinExistence type="predicted"/>
<organism evidence="3 4">
    <name type="scientific">Deinococcus yavapaiensis KR-236</name>
    <dbReference type="NCBI Taxonomy" id="694435"/>
    <lineage>
        <taxon>Bacteria</taxon>
        <taxon>Thermotogati</taxon>
        <taxon>Deinococcota</taxon>
        <taxon>Deinococci</taxon>
        <taxon>Deinococcales</taxon>
        <taxon>Deinococcaceae</taxon>
        <taxon>Deinococcus</taxon>
    </lineage>
</organism>
<sequence length="568" mass="61959">MRLRMFSWLVLALALSNVAVTQSTSPPNVQLLRELPKFSKYRFSPDGTRLVVQTPQGVQLRRVDGASQAEAVNLPANAMATDFLFSRDGRQLFVTLVRPGACVIGIDVTQPNRRLFESGPARADNQTNYCLNPALLGDSLVFQRGPYRNQEELYRLDLRAPQAPPALLTKQLRTFKVAPNGSRLIVIGAPREGHVDVYSDAFVRQQTVNLTSKSPLASLPFKWYEHSAVSPDGATLYYTTFARCPSGCASAEFIAKTNVDTGETSIIAQTRPGSPFWLSPDGRTLASFDNSASPRKSIVLTDTSTGSQVTRAFEGAQNIVDGQFSLDGRYLLIEEICDCPLRLYGLPNQTPFLQADATLFVSGRTPGALLTTNGVSRGVIPDDGLEVAVSSLYEQHLHVQAPGYEAFNARVKLRPRETRSVNVPALARTLGALNVTSHPSGADIVIDGRRVGVTPFVVPNLPPGDVRVTVRRDGYFDEERVVRVTGNATTASTFTLREQPSVSFVSTPSGASIIINGQAVGKTPFVVRRVTPGRLTYTLRLPGYLDFTGRVLVAPDGQVEVRERLTRK</sequence>
<dbReference type="PANTHER" id="PTHR36194">
    <property type="entry name" value="S-LAYER-LIKE PROTEIN"/>
    <property type="match status" value="1"/>
</dbReference>
<accession>A0A318S6G9</accession>
<dbReference type="EMBL" id="QJSX01000013">
    <property type="protein sequence ID" value="PYE52014.1"/>
    <property type="molecule type" value="Genomic_DNA"/>
</dbReference>
<dbReference type="Pfam" id="PF08308">
    <property type="entry name" value="PEGA"/>
    <property type="match status" value="2"/>
</dbReference>
<feature type="chain" id="PRO_5016373967" evidence="1">
    <location>
        <begin position="22"/>
        <end position="568"/>
    </location>
</feature>
<feature type="domain" description="PEGA" evidence="2">
    <location>
        <begin position="502"/>
        <end position="567"/>
    </location>
</feature>
<dbReference type="PANTHER" id="PTHR36194:SF1">
    <property type="entry name" value="S-LAYER-LIKE PROTEIN"/>
    <property type="match status" value="1"/>
</dbReference>
<dbReference type="InterPro" id="IPR011042">
    <property type="entry name" value="6-blade_b-propeller_TolB-like"/>
</dbReference>
<dbReference type="Gene3D" id="2.120.10.30">
    <property type="entry name" value="TolB, C-terminal domain"/>
    <property type="match status" value="2"/>
</dbReference>